<dbReference type="InterPro" id="IPR006664">
    <property type="entry name" value="OMP_bac"/>
</dbReference>
<dbReference type="PROSITE" id="PS51123">
    <property type="entry name" value="OMPA_2"/>
    <property type="match status" value="1"/>
</dbReference>
<dbReference type="AlphaFoldDB" id="A0A3S1AY31"/>
<evidence type="ECO:0000313" key="4">
    <source>
        <dbReference type="EMBL" id="NSL87634.1"/>
    </source>
</evidence>
<gene>
    <name evidence="4" type="ORF">ECE50_012375</name>
</gene>
<dbReference type="SUPFAM" id="SSF103088">
    <property type="entry name" value="OmpA-like"/>
    <property type="match status" value="1"/>
</dbReference>
<dbReference type="GO" id="GO:0009279">
    <property type="term" value="C:cell outer membrane"/>
    <property type="evidence" value="ECO:0007669"/>
    <property type="project" value="UniProtKB-SubCell"/>
</dbReference>
<sequence length="708" mass="80446">MKCYIILATSLLLLCVNARAQTASRLLGRADKAYAAIRLPEAMRYYLQANAREPGNQYAIRQLALVAQELKYYQEALQWFQKTDFNQAPSSWLLLYAQALSGNEQYEKADSCLRAYQRRTASSGHYNFQPPDRLFRDSSCWQIDYLSVNSALDEFSPCMYGRNLVYVTNQQLPTAVKRVDLHNERPFLQLRMVPDTGIITYRDIRTLDTSRGTDLLYRYIVNDDDTRPTSNDSRTTGIYSIRTAGWKGIQRLNWNNGVNIFGKNIATRYNEGPVTFSPLFDTVYFTRNNFTGGSFRKDSLGLNRLKIYRAVYRNGDWIQITELPFNSGRYSAAHPALTPDGHTLYFASDMPGGFGGKDIYYVTRQTDGNWSVPVNAGPAVNTAGDEVFPYADNQQHLFFSSNGRAGLGGLDIYRIALVNNIITGEAVNPGYPLNTSRDDFGIWCTQDATGFHGFFSSNRYGDDDLLRFRWRQLSLQLTGSVFNRITGLRQAGATISLRSTDRQQDTLTTHTGNFSWQLQPSTDYEIWVAADGMKKQVIPFSTKGITNDSIIHYDIQLEPFPEAASGWRRHCDSLKKQYTVPDIYFHLDSYQIREDALPTLQRLSFLLRQDSTLTLIIRSYTDSRASTRYNNRLSAQRSAAVAGWLEQAGIAGSRLRREYFGETRLKNNCADQVPCPESLHQQNRRTEFSIVKNGTDILLECAGSQTEH</sequence>
<keyword evidence="5" id="KW-1185">Reference proteome</keyword>
<reference evidence="4" key="1">
    <citation type="submission" date="2020-05" db="EMBL/GenBank/DDBJ databases">
        <title>Chitinophaga laudate sp. nov., isolated from a tropical peat swamp.</title>
        <authorList>
            <person name="Goh C.B.S."/>
            <person name="Lee M.S."/>
            <person name="Parimannan S."/>
            <person name="Pasbakhsh P."/>
            <person name="Yule C.M."/>
            <person name="Rajandas H."/>
            <person name="Loke S."/>
            <person name="Croft L."/>
            <person name="Tan J.B.L."/>
        </authorList>
    </citation>
    <scope>NUCLEOTIDE SEQUENCE</scope>
    <source>
        <strain evidence="4">Mgbs1</strain>
    </source>
</reference>
<comment type="subcellular location">
    <subcellularLocation>
        <location evidence="1">Cell outer membrane</location>
    </subcellularLocation>
</comment>
<dbReference type="PANTHER" id="PTHR30329:SF21">
    <property type="entry name" value="LIPOPROTEIN YIAD-RELATED"/>
    <property type="match status" value="1"/>
</dbReference>
<evidence type="ECO:0000256" key="1">
    <source>
        <dbReference type="ARBA" id="ARBA00004442"/>
    </source>
</evidence>
<name>A0A3S1AY31_9BACT</name>
<protein>
    <submittedName>
        <fullName evidence="4">OmpA family protein</fullName>
    </submittedName>
</protein>
<accession>A0A3S1AY31</accession>
<dbReference type="SUPFAM" id="SSF82171">
    <property type="entry name" value="DPP6 N-terminal domain-like"/>
    <property type="match status" value="1"/>
</dbReference>
<dbReference type="SUPFAM" id="SSF48452">
    <property type="entry name" value="TPR-like"/>
    <property type="match status" value="1"/>
</dbReference>
<dbReference type="InterPro" id="IPR006665">
    <property type="entry name" value="OmpA-like"/>
</dbReference>
<dbReference type="PRINTS" id="PR01021">
    <property type="entry name" value="OMPADOMAIN"/>
</dbReference>
<dbReference type="InterPro" id="IPR011990">
    <property type="entry name" value="TPR-like_helical_dom_sf"/>
</dbReference>
<evidence type="ECO:0000256" key="2">
    <source>
        <dbReference type="ARBA" id="ARBA00023136"/>
    </source>
</evidence>
<keyword evidence="3" id="KW-0998">Cell outer membrane</keyword>
<proteinExistence type="predicted"/>
<dbReference type="Gene3D" id="3.30.1330.60">
    <property type="entry name" value="OmpA-like domain"/>
    <property type="match status" value="1"/>
</dbReference>
<dbReference type="Proteomes" id="UP000281028">
    <property type="component" value="Unassembled WGS sequence"/>
</dbReference>
<dbReference type="Pfam" id="PF00691">
    <property type="entry name" value="OmpA"/>
    <property type="match status" value="1"/>
</dbReference>
<dbReference type="PANTHER" id="PTHR30329">
    <property type="entry name" value="STATOR ELEMENT OF FLAGELLAR MOTOR COMPLEX"/>
    <property type="match status" value="1"/>
</dbReference>
<evidence type="ECO:0000313" key="5">
    <source>
        <dbReference type="Proteomes" id="UP000281028"/>
    </source>
</evidence>
<dbReference type="CDD" id="cd07185">
    <property type="entry name" value="OmpA_C-like"/>
    <property type="match status" value="1"/>
</dbReference>
<keyword evidence="2" id="KW-0472">Membrane</keyword>
<dbReference type="InterPro" id="IPR050330">
    <property type="entry name" value="Bact_OuterMem_StrucFunc"/>
</dbReference>
<dbReference type="EMBL" id="RIAR02000001">
    <property type="protein sequence ID" value="NSL87634.1"/>
    <property type="molecule type" value="Genomic_DNA"/>
</dbReference>
<dbReference type="InterPro" id="IPR008969">
    <property type="entry name" value="CarboxyPept-like_regulatory"/>
</dbReference>
<dbReference type="Pfam" id="PF07676">
    <property type="entry name" value="PD40"/>
    <property type="match status" value="1"/>
</dbReference>
<dbReference type="Gene3D" id="2.60.40.1120">
    <property type="entry name" value="Carboxypeptidase-like, regulatory domain"/>
    <property type="match status" value="1"/>
</dbReference>
<evidence type="ECO:0000256" key="3">
    <source>
        <dbReference type="ARBA" id="ARBA00023237"/>
    </source>
</evidence>
<organism evidence="4 5">
    <name type="scientific">Chitinophaga solisilvae</name>
    <dbReference type="NCBI Taxonomy" id="1233460"/>
    <lineage>
        <taxon>Bacteria</taxon>
        <taxon>Pseudomonadati</taxon>
        <taxon>Bacteroidota</taxon>
        <taxon>Chitinophagia</taxon>
        <taxon>Chitinophagales</taxon>
        <taxon>Chitinophagaceae</taxon>
        <taxon>Chitinophaga</taxon>
    </lineage>
</organism>
<dbReference type="SUPFAM" id="SSF49464">
    <property type="entry name" value="Carboxypeptidase regulatory domain-like"/>
    <property type="match status" value="1"/>
</dbReference>
<comment type="caution">
    <text evidence="4">The sequence shown here is derived from an EMBL/GenBank/DDBJ whole genome shotgun (WGS) entry which is preliminary data.</text>
</comment>
<dbReference type="Gene3D" id="1.25.40.10">
    <property type="entry name" value="Tetratricopeptide repeat domain"/>
    <property type="match status" value="1"/>
</dbReference>
<dbReference type="InterPro" id="IPR036737">
    <property type="entry name" value="OmpA-like_sf"/>
</dbReference>
<dbReference type="OrthoDB" id="9809364at2"/>
<dbReference type="InterPro" id="IPR011659">
    <property type="entry name" value="WD40"/>
</dbReference>